<dbReference type="PANTHER" id="PTHR42776:SF4">
    <property type="entry name" value="ACYLAMINO-ACID-RELEASING ENZYME"/>
    <property type="match status" value="1"/>
</dbReference>
<feature type="domain" description="Peptidase S9 prolyl oligopeptidase catalytic" evidence="2">
    <location>
        <begin position="10"/>
        <end position="105"/>
    </location>
</feature>
<feature type="non-terminal residue" evidence="3">
    <location>
        <position position="1"/>
    </location>
</feature>
<reference evidence="3" key="1">
    <citation type="journal article" date="2019" name="Nat. Med.">
        <title>A library of human gut bacterial isolates paired with longitudinal multiomics data enables mechanistic microbiome research.</title>
        <authorList>
            <person name="Poyet M."/>
            <person name="Groussin M."/>
            <person name="Gibbons S.M."/>
            <person name="Avila-Pacheco J."/>
            <person name="Jiang X."/>
            <person name="Kearney S.M."/>
            <person name="Perrotta A.R."/>
            <person name="Berdy B."/>
            <person name="Zhao S."/>
            <person name="Lieberman T.D."/>
            <person name="Swanson P.K."/>
            <person name="Smith M."/>
            <person name="Roesemann S."/>
            <person name="Alexander J.E."/>
            <person name="Rich S.A."/>
            <person name="Livny J."/>
            <person name="Vlamakis H."/>
            <person name="Clish C."/>
            <person name="Bullock K."/>
            <person name="Deik A."/>
            <person name="Scott J."/>
            <person name="Pierce K.A."/>
            <person name="Xavier R.J."/>
            <person name="Alm E.J."/>
        </authorList>
    </citation>
    <scope>NUCLEOTIDE SEQUENCE</scope>
    <source>
        <strain evidence="3">BIOML-A16</strain>
    </source>
</reference>
<comment type="caution">
    <text evidence="3">The sequence shown here is derived from an EMBL/GenBank/DDBJ whole genome shotgun (WGS) entry which is preliminary data.</text>
</comment>
<accession>A0A642C3D2</accession>
<dbReference type="InterPro" id="IPR029058">
    <property type="entry name" value="AB_hydrolase_fold"/>
</dbReference>
<dbReference type="Gene3D" id="3.40.50.1820">
    <property type="entry name" value="alpha/beta hydrolase"/>
    <property type="match status" value="1"/>
</dbReference>
<dbReference type="PANTHER" id="PTHR42776">
    <property type="entry name" value="SERINE PEPTIDASE S9 FAMILY MEMBER"/>
    <property type="match status" value="1"/>
</dbReference>
<dbReference type="SUPFAM" id="SSF53474">
    <property type="entry name" value="alpha/beta-Hydrolases"/>
    <property type="match status" value="1"/>
</dbReference>
<dbReference type="Pfam" id="PF00326">
    <property type="entry name" value="Peptidase_S9"/>
    <property type="match status" value="1"/>
</dbReference>
<name>A0A642C3D2_BACOV</name>
<evidence type="ECO:0000256" key="1">
    <source>
        <dbReference type="ARBA" id="ARBA00022801"/>
    </source>
</evidence>
<evidence type="ECO:0000259" key="2">
    <source>
        <dbReference type="Pfam" id="PF00326"/>
    </source>
</evidence>
<gene>
    <name evidence="3" type="ORF">F3B52_27860</name>
</gene>
<dbReference type="EMBL" id="VWFQ01000208">
    <property type="protein sequence ID" value="KAA4631003.1"/>
    <property type="molecule type" value="Genomic_DNA"/>
</dbReference>
<protein>
    <submittedName>
        <fullName evidence="3">Prolyl oligopeptidase family serine peptidase</fullName>
    </submittedName>
</protein>
<keyword evidence="1" id="KW-0378">Hydrolase</keyword>
<dbReference type="InterPro" id="IPR001375">
    <property type="entry name" value="Peptidase_S9_cat"/>
</dbReference>
<dbReference type="GO" id="GO:0004252">
    <property type="term" value="F:serine-type endopeptidase activity"/>
    <property type="evidence" value="ECO:0007669"/>
    <property type="project" value="TreeGrafter"/>
</dbReference>
<proteinExistence type="predicted"/>
<dbReference type="GO" id="GO:0006508">
    <property type="term" value="P:proteolysis"/>
    <property type="evidence" value="ECO:0007669"/>
    <property type="project" value="InterPro"/>
</dbReference>
<sequence length="127" mass="15175">NRSMQYEHGQSRIGGNIWEMPLQYIENSPLFNMDKVTTPILIMHNDADGHVPWYQGIEYFIALKRLQKPAWLLNYTGEPHWPMRLANRIDFQKRMFQFFNHYLQNAPMPKWMNEGVPAVDQDFELGY</sequence>
<organism evidence="3">
    <name type="scientific">Bacteroides ovatus</name>
    <dbReference type="NCBI Taxonomy" id="28116"/>
    <lineage>
        <taxon>Bacteria</taxon>
        <taxon>Pseudomonadati</taxon>
        <taxon>Bacteroidota</taxon>
        <taxon>Bacteroidia</taxon>
        <taxon>Bacteroidales</taxon>
        <taxon>Bacteroidaceae</taxon>
        <taxon>Bacteroides</taxon>
    </lineage>
</organism>
<dbReference type="AlphaFoldDB" id="A0A642C3D2"/>
<evidence type="ECO:0000313" key="3">
    <source>
        <dbReference type="EMBL" id="KAA4631003.1"/>
    </source>
</evidence>